<dbReference type="EMBL" id="LBSM01000004">
    <property type="protein sequence ID" value="KKQ18460.1"/>
    <property type="molecule type" value="Genomic_DNA"/>
</dbReference>
<feature type="domain" description="Radical SAM core" evidence="8">
    <location>
        <begin position="21"/>
        <end position="231"/>
    </location>
</feature>
<dbReference type="SFLD" id="SFLDG01067">
    <property type="entry name" value="SPASM/twitch_domain_containing"/>
    <property type="match status" value="1"/>
</dbReference>
<dbReference type="AlphaFoldDB" id="A0A0G0FX99"/>
<dbReference type="InterPro" id="IPR007197">
    <property type="entry name" value="rSAM"/>
</dbReference>
<evidence type="ECO:0000256" key="5">
    <source>
        <dbReference type="ARBA" id="ARBA00023002"/>
    </source>
</evidence>
<evidence type="ECO:0000256" key="7">
    <source>
        <dbReference type="ARBA" id="ARBA00023014"/>
    </source>
</evidence>
<evidence type="ECO:0000256" key="4">
    <source>
        <dbReference type="ARBA" id="ARBA00022723"/>
    </source>
</evidence>
<dbReference type="InterPro" id="IPR058240">
    <property type="entry name" value="rSAM_sf"/>
</dbReference>
<dbReference type="PROSITE" id="PS51918">
    <property type="entry name" value="RADICAL_SAM"/>
    <property type="match status" value="1"/>
</dbReference>
<dbReference type="GO" id="GO:0046872">
    <property type="term" value="F:metal ion binding"/>
    <property type="evidence" value="ECO:0007669"/>
    <property type="project" value="UniProtKB-KW"/>
</dbReference>
<evidence type="ECO:0000313" key="9">
    <source>
        <dbReference type="EMBL" id="KKQ18460.1"/>
    </source>
</evidence>
<comment type="caution">
    <text evidence="9">The sequence shown here is derived from an EMBL/GenBank/DDBJ whole genome shotgun (WGS) entry which is preliminary data.</text>
</comment>
<evidence type="ECO:0000256" key="3">
    <source>
        <dbReference type="ARBA" id="ARBA00022691"/>
    </source>
</evidence>
<organism evidence="9 10">
    <name type="scientific">Berkelbacteria bacterium GW2011_GWA1_36_9</name>
    <dbReference type="NCBI Taxonomy" id="1618331"/>
    <lineage>
        <taxon>Bacteria</taxon>
        <taxon>Candidatus Berkelbacteria</taxon>
    </lineage>
</organism>
<name>A0A0G0FX99_9BACT</name>
<dbReference type="CDD" id="cd01335">
    <property type="entry name" value="Radical_SAM"/>
    <property type="match status" value="1"/>
</dbReference>
<evidence type="ECO:0000256" key="2">
    <source>
        <dbReference type="ARBA" id="ARBA00022485"/>
    </source>
</evidence>
<keyword evidence="3" id="KW-0949">S-adenosyl-L-methionine</keyword>
<dbReference type="PANTHER" id="PTHR11228:SF7">
    <property type="entry name" value="PQQA PEPTIDE CYCLASE"/>
    <property type="match status" value="1"/>
</dbReference>
<protein>
    <recommendedName>
        <fullName evidence="8">Radical SAM core domain-containing protein</fullName>
    </recommendedName>
</protein>
<dbReference type="InterPro" id="IPR050377">
    <property type="entry name" value="Radical_SAM_PqqE_MftC-like"/>
</dbReference>
<dbReference type="InterPro" id="IPR000385">
    <property type="entry name" value="MoaA_NifB_PqqE_Fe-S-bd_CS"/>
</dbReference>
<evidence type="ECO:0000259" key="8">
    <source>
        <dbReference type="PROSITE" id="PS51918"/>
    </source>
</evidence>
<keyword evidence="4" id="KW-0479">Metal-binding</keyword>
<sequence>MGIINRIEFIKTLIKDKATGHGSPLVVALAITSRCNFRCSYCYGQYFRSKEKDLTSKKLFKVIDDLGKLGTRTITFEGGEPLIRDDIGLLIERVKSNGIECGFNTNGTLIPLRIKELKKADMICVTLDGPEKMNDANRGKGSFKKTMAGIDAALQAGIKTHISTVITKHNCNIEAIDWVVNFAKKRNIQTEFNFLFQQAERKNDSDNLMADNKSLRRIALRIIEHKKAGAPILFSEKVYRIVANWPDYKKRLFYNEKPDFDYIPCQAGRFMAFIDVDGKVYPCVQLIGSFPALDYKKVGIRKAWANCANYPCNACYFPCFNEFSSIANLDFDVILNQIMSTLKGH</sequence>
<dbReference type="SFLD" id="SFLDS00029">
    <property type="entry name" value="Radical_SAM"/>
    <property type="match status" value="1"/>
</dbReference>
<dbReference type="SFLD" id="SFLDG01386">
    <property type="entry name" value="main_SPASM_domain-containing"/>
    <property type="match status" value="1"/>
</dbReference>
<reference evidence="9 10" key="1">
    <citation type="journal article" date="2015" name="Nature">
        <title>rRNA introns, odd ribosomes, and small enigmatic genomes across a large radiation of phyla.</title>
        <authorList>
            <person name="Brown C.T."/>
            <person name="Hug L.A."/>
            <person name="Thomas B.C."/>
            <person name="Sharon I."/>
            <person name="Castelle C.J."/>
            <person name="Singh A."/>
            <person name="Wilkins M.J."/>
            <person name="Williams K.H."/>
            <person name="Banfield J.F."/>
        </authorList>
    </citation>
    <scope>NUCLEOTIDE SEQUENCE [LARGE SCALE GENOMIC DNA]</scope>
</reference>
<gene>
    <name evidence="9" type="ORF">US31_C0004G0022</name>
</gene>
<dbReference type="Proteomes" id="UP000034508">
    <property type="component" value="Unassembled WGS sequence"/>
</dbReference>
<dbReference type="InterPro" id="IPR013785">
    <property type="entry name" value="Aldolase_TIM"/>
</dbReference>
<accession>A0A0G0FX99</accession>
<dbReference type="Gene3D" id="3.20.20.70">
    <property type="entry name" value="Aldolase class I"/>
    <property type="match status" value="1"/>
</dbReference>
<dbReference type="PROSITE" id="PS01305">
    <property type="entry name" value="MOAA_NIFB_PQQE"/>
    <property type="match status" value="1"/>
</dbReference>
<keyword evidence="6" id="KW-0408">Iron</keyword>
<evidence type="ECO:0000256" key="1">
    <source>
        <dbReference type="ARBA" id="ARBA00001966"/>
    </source>
</evidence>
<proteinExistence type="predicted"/>
<dbReference type="SUPFAM" id="SSF102114">
    <property type="entry name" value="Radical SAM enzymes"/>
    <property type="match status" value="1"/>
</dbReference>
<evidence type="ECO:0000313" key="10">
    <source>
        <dbReference type="Proteomes" id="UP000034508"/>
    </source>
</evidence>
<dbReference type="PANTHER" id="PTHR11228">
    <property type="entry name" value="RADICAL SAM DOMAIN PROTEIN"/>
    <property type="match status" value="1"/>
</dbReference>
<dbReference type="GO" id="GO:0016491">
    <property type="term" value="F:oxidoreductase activity"/>
    <property type="evidence" value="ECO:0007669"/>
    <property type="project" value="UniProtKB-KW"/>
</dbReference>
<keyword evidence="5" id="KW-0560">Oxidoreductase</keyword>
<dbReference type="GO" id="GO:0051539">
    <property type="term" value="F:4 iron, 4 sulfur cluster binding"/>
    <property type="evidence" value="ECO:0007669"/>
    <property type="project" value="UniProtKB-KW"/>
</dbReference>
<dbReference type="Pfam" id="PF04055">
    <property type="entry name" value="Radical_SAM"/>
    <property type="match status" value="1"/>
</dbReference>
<keyword evidence="7" id="KW-0411">Iron-sulfur</keyword>
<evidence type="ECO:0000256" key="6">
    <source>
        <dbReference type="ARBA" id="ARBA00023004"/>
    </source>
</evidence>
<keyword evidence="2" id="KW-0004">4Fe-4S</keyword>
<comment type="cofactor">
    <cofactor evidence="1">
        <name>[4Fe-4S] cluster</name>
        <dbReference type="ChEBI" id="CHEBI:49883"/>
    </cofactor>
</comment>